<proteinExistence type="predicted"/>
<dbReference type="Proteomes" id="UP000237438">
    <property type="component" value="Unassembled WGS sequence"/>
</dbReference>
<evidence type="ECO:0000259" key="2">
    <source>
        <dbReference type="Pfam" id="PF16455"/>
    </source>
</evidence>
<sequence length="306" mass="34255">MGCCISTSSSLYPTGRPDSSSSSRVITSSQLQSQGALPRTLTHTTSHSDRQETQELSPKSPLHKSLRRHVWSSTSRTWTTAELDRERIDFFDTRTSGRSEVWQTIKAVLEILWAARDSENGIADDSLGTAQQILDAAEIIVPHNNLSPGVYDSFGAYYPIPRHIISDPTNVVFIPRTDDIGKKEKSDSTIEHDDEEATRRREEKGKSVIDPKDMIKLRAKLSDRDVAPIEVFIGRNDSVRLVARKIAEESAVSYHYQLYSLVVNSVIASTVKVIRIAYMGKILKETQSLQTQGWKDEHVVNALVFG</sequence>
<dbReference type="OrthoDB" id="1640476at2759"/>
<gene>
    <name evidence="3" type="ORF">EPUL_000349</name>
</gene>
<feature type="compositionally biased region" description="Polar residues" evidence="1">
    <location>
        <begin position="1"/>
        <end position="12"/>
    </location>
</feature>
<organism evidence="3 4">
    <name type="scientific">Erysiphe pulchra</name>
    <dbReference type="NCBI Taxonomy" id="225359"/>
    <lineage>
        <taxon>Eukaryota</taxon>
        <taxon>Fungi</taxon>
        <taxon>Dikarya</taxon>
        <taxon>Ascomycota</taxon>
        <taxon>Pezizomycotina</taxon>
        <taxon>Leotiomycetes</taxon>
        <taxon>Erysiphales</taxon>
        <taxon>Erysiphaceae</taxon>
        <taxon>Erysiphe</taxon>
    </lineage>
</organism>
<dbReference type="InterPro" id="IPR039869">
    <property type="entry name" value="UBTD1/2"/>
</dbReference>
<dbReference type="Gene3D" id="1.20.225.20">
    <property type="entry name" value="Ub domain-containing protein, DC-UbP/UBTD2, N-terminal domain"/>
    <property type="match status" value="1"/>
</dbReference>
<reference evidence="3 4" key="1">
    <citation type="submission" date="2017-10" db="EMBL/GenBank/DDBJ databases">
        <title>Development of genomic resources for the powdery mildew, Erysiphe pulchra.</title>
        <authorList>
            <person name="Wadl P.A."/>
            <person name="Mack B.M."/>
            <person name="Moore G."/>
            <person name="Beltz S.B."/>
        </authorList>
    </citation>
    <scope>NUCLEOTIDE SEQUENCE [LARGE SCALE GENOMIC DNA]</scope>
    <source>
        <strain evidence="3">Cflorida</strain>
    </source>
</reference>
<dbReference type="SUPFAM" id="SSF54236">
    <property type="entry name" value="Ubiquitin-like"/>
    <property type="match status" value="1"/>
</dbReference>
<feature type="domain" description="DC-UbP/UBTD2 N-terminal" evidence="2">
    <location>
        <begin position="64"/>
        <end position="172"/>
    </location>
</feature>
<feature type="compositionally biased region" description="Low complexity" evidence="1">
    <location>
        <begin position="19"/>
        <end position="33"/>
    </location>
</feature>
<feature type="region of interest" description="Disordered" evidence="1">
    <location>
        <begin position="181"/>
        <end position="206"/>
    </location>
</feature>
<evidence type="ECO:0000313" key="3">
    <source>
        <dbReference type="EMBL" id="POS87874.1"/>
    </source>
</evidence>
<accession>A0A2S4Q0R3</accession>
<evidence type="ECO:0000313" key="4">
    <source>
        <dbReference type="Proteomes" id="UP000237438"/>
    </source>
</evidence>
<dbReference type="PANTHER" id="PTHR13609">
    <property type="entry name" value="UBIQUITIN DOMAIN CONTAINING 1 PROTEIN-RELATED"/>
    <property type="match status" value="1"/>
</dbReference>
<dbReference type="InterPro" id="IPR032752">
    <property type="entry name" value="DC-UbP/UBTD2_N"/>
</dbReference>
<dbReference type="InterPro" id="IPR038169">
    <property type="entry name" value="DC-UbP/UBTD2_N_sf"/>
</dbReference>
<protein>
    <recommendedName>
        <fullName evidence="2">DC-UbP/UBTD2 N-terminal domain-containing protein</fullName>
    </recommendedName>
</protein>
<feature type="region of interest" description="Disordered" evidence="1">
    <location>
        <begin position="1"/>
        <end position="62"/>
    </location>
</feature>
<dbReference type="AlphaFoldDB" id="A0A2S4Q0R3"/>
<dbReference type="EMBL" id="PEDP01000059">
    <property type="protein sequence ID" value="POS87874.1"/>
    <property type="molecule type" value="Genomic_DNA"/>
</dbReference>
<keyword evidence="4" id="KW-1185">Reference proteome</keyword>
<name>A0A2S4Q0R3_9PEZI</name>
<evidence type="ECO:0000256" key="1">
    <source>
        <dbReference type="SAM" id="MobiDB-lite"/>
    </source>
</evidence>
<dbReference type="Pfam" id="PF16455">
    <property type="entry name" value="UBD"/>
    <property type="match status" value="1"/>
</dbReference>
<dbReference type="InterPro" id="IPR029071">
    <property type="entry name" value="Ubiquitin-like_domsf"/>
</dbReference>
<comment type="caution">
    <text evidence="3">The sequence shown here is derived from an EMBL/GenBank/DDBJ whole genome shotgun (WGS) entry which is preliminary data.</text>
</comment>